<reference evidence="2 3" key="1">
    <citation type="submission" date="2018-08" db="EMBL/GenBank/DDBJ databases">
        <title>Genomic investigation of the strawberry pathogen Phytophthora fragariae indicates pathogenicity is determined by transcriptional variation in three key races.</title>
        <authorList>
            <person name="Adams T.M."/>
            <person name="Armitage A.D."/>
            <person name="Sobczyk M.K."/>
            <person name="Bates H.J."/>
            <person name="Dunwell J.M."/>
            <person name="Nellist C.F."/>
            <person name="Harrison R.J."/>
        </authorList>
    </citation>
    <scope>NUCLEOTIDE SEQUENCE [LARGE SCALE GENOMIC DNA]</scope>
    <source>
        <strain evidence="2 3">NOV-27</strain>
    </source>
</reference>
<comment type="caution">
    <text evidence="2">The sequence shown here is derived from an EMBL/GenBank/DDBJ whole genome shotgun (WGS) entry which is preliminary data.</text>
</comment>
<evidence type="ECO:0000256" key="1">
    <source>
        <dbReference type="SAM" id="MobiDB-lite"/>
    </source>
</evidence>
<sequence>MASSGITRQRAAESGASRGHQYLHARAKQVQDDGSMALRAADLVADDVTVETSMSALLAAWSSSLWSLLFASRLFTSRLFAGTSWLMPVAMVSSLPEDPRREYS</sequence>
<evidence type="ECO:0000313" key="2">
    <source>
        <dbReference type="EMBL" id="KAE9161817.1"/>
    </source>
</evidence>
<evidence type="ECO:0000313" key="3">
    <source>
        <dbReference type="Proteomes" id="UP000433483"/>
    </source>
</evidence>
<dbReference type="AlphaFoldDB" id="A0A6A3VIZ9"/>
<gene>
    <name evidence="2" type="ORF">PF005_g31090</name>
</gene>
<name>A0A6A3VIZ9_9STRA</name>
<keyword evidence="3" id="KW-1185">Reference proteome</keyword>
<feature type="region of interest" description="Disordered" evidence="1">
    <location>
        <begin position="1"/>
        <end position="21"/>
    </location>
</feature>
<protein>
    <submittedName>
        <fullName evidence="2">Uncharacterized protein</fullName>
    </submittedName>
</protein>
<dbReference type="EMBL" id="QXGB01005968">
    <property type="protein sequence ID" value="KAE9161817.1"/>
    <property type="molecule type" value="Genomic_DNA"/>
</dbReference>
<proteinExistence type="predicted"/>
<organism evidence="2 3">
    <name type="scientific">Phytophthora fragariae</name>
    <dbReference type="NCBI Taxonomy" id="53985"/>
    <lineage>
        <taxon>Eukaryota</taxon>
        <taxon>Sar</taxon>
        <taxon>Stramenopiles</taxon>
        <taxon>Oomycota</taxon>
        <taxon>Peronosporomycetes</taxon>
        <taxon>Peronosporales</taxon>
        <taxon>Peronosporaceae</taxon>
        <taxon>Phytophthora</taxon>
    </lineage>
</organism>
<accession>A0A6A3VIZ9</accession>
<dbReference type="Proteomes" id="UP000433483">
    <property type="component" value="Unassembled WGS sequence"/>
</dbReference>